<comment type="caution">
    <text evidence="2">The sequence shown here is derived from an EMBL/GenBank/DDBJ whole genome shotgun (WGS) entry which is preliminary data.</text>
</comment>
<feature type="domain" description="Beta-lactamase-related" evidence="1">
    <location>
        <begin position="1"/>
        <end position="51"/>
    </location>
</feature>
<feature type="non-terminal residue" evidence="2">
    <location>
        <position position="1"/>
    </location>
</feature>
<sequence>PVADYWPAFAANGKAGVTVRELMRHRAGLSQLNGATRAELMDHRLMEQRLAAA</sequence>
<gene>
    <name evidence="2" type="ORF">S06H3_25170</name>
</gene>
<dbReference type="PANTHER" id="PTHR43319">
    <property type="entry name" value="BETA-LACTAMASE-RELATED"/>
    <property type="match status" value="1"/>
</dbReference>
<name>X1MJX1_9ZZZZ</name>
<protein>
    <recommendedName>
        <fullName evidence="1">Beta-lactamase-related domain-containing protein</fullName>
    </recommendedName>
</protein>
<dbReference type="InterPro" id="IPR001466">
    <property type="entry name" value="Beta-lactam-related"/>
</dbReference>
<dbReference type="EMBL" id="BARV01014398">
    <property type="protein sequence ID" value="GAI31563.1"/>
    <property type="molecule type" value="Genomic_DNA"/>
</dbReference>
<dbReference type="InterPro" id="IPR012338">
    <property type="entry name" value="Beta-lactam/transpept-like"/>
</dbReference>
<reference evidence="2" key="1">
    <citation type="journal article" date="2014" name="Front. Microbiol.">
        <title>High frequency of phylogenetically diverse reductive dehalogenase-homologous genes in deep subseafloor sedimentary metagenomes.</title>
        <authorList>
            <person name="Kawai M."/>
            <person name="Futagami T."/>
            <person name="Toyoda A."/>
            <person name="Takaki Y."/>
            <person name="Nishi S."/>
            <person name="Hori S."/>
            <person name="Arai W."/>
            <person name="Tsubouchi T."/>
            <person name="Morono Y."/>
            <person name="Uchiyama I."/>
            <person name="Ito T."/>
            <person name="Fujiyama A."/>
            <person name="Inagaki F."/>
            <person name="Takami H."/>
        </authorList>
    </citation>
    <scope>NUCLEOTIDE SEQUENCE</scope>
    <source>
        <strain evidence="2">Expedition CK06-06</strain>
    </source>
</reference>
<evidence type="ECO:0000313" key="2">
    <source>
        <dbReference type="EMBL" id="GAI31563.1"/>
    </source>
</evidence>
<organism evidence="2">
    <name type="scientific">marine sediment metagenome</name>
    <dbReference type="NCBI Taxonomy" id="412755"/>
    <lineage>
        <taxon>unclassified sequences</taxon>
        <taxon>metagenomes</taxon>
        <taxon>ecological metagenomes</taxon>
    </lineage>
</organism>
<dbReference type="AlphaFoldDB" id="X1MJX1"/>
<proteinExistence type="predicted"/>
<dbReference type="PANTHER" id="PTHR43319:SF3">
    <property type="entry name" value="BETA-LACTAMASE-RELATED DOMAIN-CONTAINING PROTEIN"/>
    <property type="match status" value="1"/>
</dbReference>
<dbReference type="InterPro" id="IPR052907">
    <property type="entry name" value="Beta-lactamase/esterase"/>
</dbReference>
<evidence type="ECO:0000259" key="1">
    <source>
        <dbReference type="Pfam" id="PF00144"/>
    </source>
</evidence>
<dbReference type="Gene3D" id="3.40.710.10">
    <property type="entry name" value="DD-peptidase/beta-lactamase superfamily"/>
    <property type="match status" value="1"/>
</dbReference>
<dbReference type="SUPFAM" id="SSF56601">
    <property type="entry name" value="beta-lactamase/transpeptidase-like"/>
    <property type="match status" value="1"/>
</dbReference>
<dbReference type="Pfam" id="PF00144">
    <property type="entry name" value="Beta-lactamase"/>
    <property type="match status" value="1"/>
</dbReference>
<feature type="non-terminal residue" evidence="2">
    <location>
        <position position="53"/>
    </location>
</feature>
<accession>X1MJX1</accession>